<sequence length="602" mass="70111">MDIPIERNLPDGVEEYILQGGALDLEFSIGEYSQLNLHQKIDLAYKKMVDVGQDMIPLPPPTSPDIIHDEQYEQQRQDAYFNKWIKQNEHLYSKYKEFYYYLIENEDEIMSTDITKDHQIKMSEIEISDYGEEFDDVFNNHGEFLGPNEEEISEDEFDQICEKFEAQDKIKTPVRASSSPLLYTNEYRKAYLMFLRTSALNPRRFITRFMDYNYKPINPFRNRIERWRILQIHKIKDNLDLLNTYLVNMYIILCSSMREEIVEYESDPMNVFKRNIKNQLKTQEQIYNKPQSLSSSQPLPLPTILIPNLNPPAPPTQQQQQQYQQQQQQQQSHIYQQRRISPVSNNYQSNSPQFDSPLSQYNSPPPDQYPSSVSSDDYEDYDNTISNNQGQMYAQINGKLVRMQGYIRTNQGRVLMTPQQMMSMFQGKKMLVTYKTTGQSMGDDSYYSDDDQYEDQESDYRSGNSNQSATIGEDKEDKDKQNKEEKKNTDKDSKKVVYELGKQAKVEILAIFLLIRLIVIFYLCRKTQSLIFNEGHSEQGKEVFSFLNAGNGPVFEDAAAPDELLWCIANDIGNGVVDETWVWGAGAAQSKEEALQRVCGQL</sequence>
<evidence type="ECO:0000256" key="1">
    <source>
        <dbReference type="SAM" id="MobiDB-lite"/>
    </source>
</evidence>
<feature type="region of interest" description="Disordered" evidence="1">
    <location>
        <begin position="289"/>
        <end position="385"/>
    </location>
</feature>
<reference evidence="2 3" key="1">
    <citation type="submission" date="2019-03" db="EMBL/GenBank/DDBJ databases">
        <title>Single cell metagenomics reveals metabolic interactions within the superorganism composed of flagellate Streblomastix strix and complex community of Bacteroidetes bacteria on its surface.</title>
        <authorList>
            <person name="Treitli S.C."/>
            <person name="Kolisko M."/>
            <person name="Husnik F."/>
            <person name="Keeling P."/>
            <person name="Hampl V."/>
        </authorList>
    </citation>
    <scope>NUCLEOTIDE SEQUENCE [LARGE SCALE GENOMIC DNA]</scope>
    <source>
        <strain evidence="2">ST1C</strain>
    </source>
</reference>
<name>A0A5J4UIL2_9EUKA</name>
<evidence type="ECO:0000313" key="2">
    <source>
        <dbReference type="EMBL" id="KAA6370488.1"/>
    </source>
</evidence>
<accession>A0A5J4UIL2</accession>
<feature type="compositionally biased region" description="Basic and acidic residues" evidence="1">
    <location>
        <begin position="472"/>
        <end position="493"/>
    </location>
</feature>
<feature type="compositionally biased region" description="Polar residues" evidence="1">
    <location>
        <begin position="338"/>
        <end position="362"/>
    </location>
</feature>
<proteinExistence type="predicted"/>
<dbReference type="AlphaFoldDB" id="A0A5J4UIL2"/>
<organism evidence="2 3">
    <name type="scientific">Streblomastix strix</name>
    <dbReference type="NCBI Taxonomy" id="222440"/>
    <lineage>
        <taxon>Eukaryota</taxon>
        <taxon>Metamonada</taxon>
        <taxon>Preaxostyla</taxon>
        <taxon>Oxymonadida</taxon>
        <taxon>Streblomastigidae</taxon>
        <taxon>Streblomastix</taxon>
    </lineage>
</organism>
<feature type="non-terminal residue" evidence="2">
    <location>
        <position position="602"/>
    </location>
</feature>
<dbReference type="Proteomes" id="UP000324800">
    <property type="component" value="Unassembled WGS sequence"/>
</dbReference>
<feature type="compositionally biased region" description="Low complexity" evidence="1">
    <location>
        <begin position="290"/>
        <end position="308"/>
    </location>
</feature>
<feature type="compositionally biased region" description="Polar residues" evidence="1">
    <location>
        <begin position="461"/>
        <end position="470"/>
    </location>
</feature>
<comment type="caution">
    <text evidence="2">The sequence shown here is derived from an EMBL/GenBank/DDBJ whole genome shotgun (WGS) entry which is preliminary data.</text>
</comment>
<protein>
    <submittedName>
        <fullName evidence="2">Uncharacterized protein</fullName>
    </submittedName>
</protein>
<evidence type="ECO:0000313" key="3">
    <source>
        <dbReference type="Proteomes" id="UP000324800"/>
    </source>
</evidence>
<feature type="region of interest" description="Disordered" evidence="1">
    <location>
        <begin position="441"/>
        <end position="493"/>
    </location>
</feature>
<feature type="compositionally biased region" description="Acidic residues" evidence="1">
    <location>
        <begin position="446"/>
        <end position="457"/>
    </location>
</feature>
<dbReference type="EMBL" id="SNRW01015337">
    <property type="protein sequence ID" value="KAA6370488.1"/>
    <property type="molecule type" value="Genomic_DNA"/>
</dbReference>
<feature type="compositionally biased region" description="Low complexity" evidence="1">
    <location>
        <begin position="316"/>
        <end position="337"/>
    </location>
</feature>
<gene>
    <name evidence="2" type="ORF">EZS28_033985</name>
</gene>